<dbReference type="AlphaFoldDB" id="A0A444YQ48"/>
<dbReference type="Pfam" id="PF00646">
    <property type="entry name" value="F-box"/>
    <property type="match status" value="1"/>
</dbReference>
<dbReference type="InterPro" id="IPR001810">
    <property type="entry name" value="F-box_dom"/>
</dbReference>
<gene>
    <name evidence="2" type="ORF">Ahy_B06g083649</name>
</gene>
<evidence type="ECO:0000313" key="2">
    <source>
        <dbReference type="EMBL" id="RYR04084.1"/>
    </source>
</evidence>
<dbReference type="EMBL" id="SDMP01000016">
    <property type="protein sequence ID" value="RYR04084.1"/>
    <property type="molecule type" value="Genomic_DNA"/>
</dbReference>
<comment type="caution">
    <text evidence="2">The sequence shown here is derived from an EMBL/GenBank/DDBJ whole genome shotgun (WGS) entry which is preliminary data.</text>
</comment>
<organism evidence="2 3">
    <name type="scientific">Arachis hypogaea</name>
    <name type="common">Peanut</name>
    <dbReference type="NCBI Taxonomy" id="3818"/>
    <lineage>
        <taxon>Eukaryota</taxon>
        <taxon>Viridiplantae</taxon>
        <taxon>Streptophyta</taxon>
        <taxon>Embryophyta</taxon>
        <taxon>Tracheophyta</taxon>
        <taxon>Spermatophyta</taxon>
        <taxon>Magnoliopsida</taxon>
        <taxon>eudicotyledons</taxon>
        <taxon>Gunneridae</taxon>
        <taxon>Pentapetalae</taxon>
        <taxon>rosids</taxon>
        <taxon>fabids</taxon>
        <taxon>Fabales</taxon>
        <taxon>Fabaceae</taxon>
        <taxon>Papilionoideae</taxon>
        <taxon>50 kb inversion clade</taxon>
        <taxon>dalbergioids sensu lato</taxon>
        <taxon>Dalbergieae</taxon>
        <taxon>Pterocarpus clade</taxon>
        <taxon>Arachis</taxon>
    </lineage>
</organism>
<dbReference type="PANTHER" id="PTHR31672">
    <property type="entry name" value="BNACNNG10540D PROTEIN"/>
    <property type="match status" value="1"/>
</dbReference>
<feature type="domain" description="F-box" evidence="1">
    <location>
        <begin position="17"/>
        <end position="57"/>
    </location>
</feature>
<keyword evidence="3" id="KW-1185">Reference proteome</keyword>
<dbReference type="InterPro" id="IPR036047">
    <property type="entry name" value="F-box-like_dom_sf"/>
</dbReference>
<evidence type="ECO:0000313" key="3">
    <source>
        <dbReference type="Proteomes" id="UP000289738"/>
    </source>
</evidence>
<reference evidence="2 3" key="1">
    <citation type="submission" date="2019-01" db="EMBL/GenBank/DDBJ databases">
        <title>Sequencing of cultivated peanut Arachis hypogaea provides insights into genome evolution and oil improvement.</title>
        <authorList>
            <person name="Chen X."/>
        </authorList>
    </citation>
    <scope>NUCLEOTIDE SEQUENCE [LARGE SCALE GENOMIC DNA]</scope>
    <source>
        <strain evidence="3">cv. Fuhuasheng</strain>
        <tissue evidence="2">Leaves</tissue>
    </source>
</reference>
<dbReference type="InterPro" id="IPR050796">
    <property type="entry name" value="SCF_F-box_component"/>
</dbReference>
<dbReference type="SMART" id="SM00256">
    <property type="entry name" value="FBOX"/>
    <property type="match status" value="1"/>
</dbReference>
<accession>A0A444YQ48</accession>
<evidence type="ECO:0000259" key="1">
    <source>
        <dbReference type="SMART" id="SM00256"/>
    </source>
</evidence>
<dbReference type="Proteomes" id="UP000289738">
    <property type="component" value="Chromosome B06"/>
</dbReference>
<sequence length="385" mass="43455">MENQFVGSMAEFGDQVFPDDILMEIFTRTDPKTAARCRTASTTWRVRLSSDRFRRDNTLANIGKHRKVLLQIGDPETYSSKESFCIVDCVDGGIVAAPMPEQLGPRGWWTVIDSDCGVICVQYSTTGPDLRLLLWNPLLRFARVLDDSADKLLKQAVIGYAFGYRARTDNYCVVHMSKRHVLDRFLHCNVFNSADESWKHAYINDQRLTHLDEGSAFHLGKAVWVNWGGRGLMIATHVVVLDAETFLLSKIRINRRSIQHVQVMRVLDGIPHLVGYERSPYGGLSTIWCKIDLESMCVVPFIKLGVAGQYGVPWNPVTIMGDHMITVRENNRKRAGGANGTVLTEISLDQINFVSRHRVTTFRGEWSRDMSLQRVIIVGVGCLVP</sequence>
<proteinExistence type="predicted"/>
<name>A0A444YQ48_ARAHY</name>
<protein>
    <recommendedName>
        <fullName evidence="1">F-box domain-containing protein</fullName>
    </recommendedName>
</protein>
<dbReference type="SUPFAM" id="SSF81383">
    <property type="entry name" value="F-box domain"/>
    <property type="match status" value="1"/>
</dbReference>